<dbReference type="Proteomes" id="UP000193719">
    <property type="component" value="Unassembled WGS sequence"/>
</dbReference>
<dbReference type="InterPro" id="IPR050360">
    <property type="entry name" value="MFS_Sugar_Transporters"/>
</dbReference>
<sequence length="96" mass="10116">MYRDLEEKGNKAFLEGVITSSFVLGALCGALMATYLGEKFGRQRTIMVGACIFTCGAIIQGSSIRSSVMIAIGRLITGLSIGCNGVLCPTYISEVA</sequence>
<reference evidence="8 9" key="2">
    <citation type="submission" date="2016-08" db="EMBL/GenBank/DDBJ databases">
        <title>Pervasive Adenine N6-methylation of Active Genes in Fungi.</title>
        <authorList>
            <consortium name="DOE Joint Genome Institute"/>
            <person name="Mondo S.J."/>
            <person name="Dannebaum R.O."/>
            <person name="Kuo R.C."/>
            <person name="Labutti K."/>
            <person name="Haridas S."/>
            <person name="Kuo A."/>
            <person name="Salamov A."/>
            <person name="Ahrendt S.R."/>
            <person name="Lipzen A."/>
            <person name="Sullivan W."/>
            <person name="Andreopoulos W.B."/>
            <person name="Clum A."/>
            <person name="Lindquist E."/>
            <person name="Daum C."/>
            <person name="Ramamoorthy G.K."/>
            <person name="Gryganskyi A."/>
            <person name="Culley D."/>
            <person name="Magnuson J.K."/>
            <person name="James T.Y."/>
            <person name="O'Malley M.A."/>
            <person name="Stajich J.E."/>
            <person name="Spatafora J.W."/>
            <person name="Visel A."/>
            <person name="Grigoriev I.V."/>
        </authorList>
    </citation>
    <scope>NUCLEOTIDE SEQUENCE [LARGE SCALE GENOMIC DNA]</scope>
    <source>
        <strain evidence="9">finn</strain>
    </source>
</reference>
<evidence type="ECO:0000256" key="4">
    <source>
        <dbReference type="ARBA" id="ARBA00022989"/>
    </source>
</evidence>
<dbReference type="OrthoDB" id="4044674at2759"/>
<evidence type="ECO:0000256" key="1">
    <source>
        <dbReference type="ARBA" id="ARBA00004141"/>
    </source>
</evidence>
<evidence type="ECO:0000259" key="7">
    <source>
        <dbReference type="PROSITE" id="PS50850"/>
    </source>
</evidence>
<dbReference type="STRING" id="1754191.A0A1Y1UL52"/>
<feature type="transmembrane region" description="Helical" evidence="6">
    <location>
        <begin position="42"/>
        <end position="59"/>
    </location>
</feature>
<dbReference type="GO" id="GO:0005351">
    <property type="term" value="F:carbohydrate:proton symporter activity"/>
    <property type="evidence" value="ECO:0007669"/>
    <property type="project" value="TreeGrafter"/>
</dbReference>
<gene>
    <name evidence="8" type="ORF">BCR36DRAFT_441563</name>
</gene>
<comment type="caution">
    <text evidence="8">The sequence shown here is derived from an EMBL/GenBank/DDBJ whole genome shotgun (WGS) entry which is preliminary data.</text>
</comment>
<keyword evidence="5 6" id="KW-0472">Membrane</keyword>
<accession>A0A1Y1UL52</accession>
<evidence type="ECO:0000256" key="6">
    <source>
        <dbReference type="SAM" id="Phobius"/>
    </source>
</evidence>
<dbReference type="Pfam" id="PF00083">
    <property type="entry name" value="Sugar_tr"/>
    <property type="match status" value="1"/>
</dbReference>
<dbReference type="AlphaFoldDB" id="A0A1Y1UL52"/>
<evidence type="ECO:0000313" key="9">
    <source>
        <dbReference type="Proteomes" id="UP000193719"/>
    </source>
</evidence>
<dbReference type="EMBL" id="MCFH01000116">
    <property type="protein sequence ID" value="ORX38788.1"/>
    <property type="molecule type" value="Genomic_DNA"/>
</dbReference>
<evidence type="ECO:0000256" key="5">
    <source>
        <dbReference type="ARBA" id="ARBA00023136"/>
    </source>
</evidence>
<dbReference type="InterPro" id="IPR020846">
    <property type="entry name" value="MFS_dom"/>
</dbReference>
<dbReference type="GO" id="GO:0016020">
    <property type="term" value="C:membrane"/>
    <property type="evidence" value="ECO:0007669"/>
    <property type="project" value="UniProtKB-SubCell"/>
</dbReference>
<comment type="similarity">
    <text evidence="2">Belongs to the major facilitator superfamily. Sugar transporter (TC 2.A.1.1) family.</text>
</comment>
<evidence type="ECO:0000313" key="8">
    <source>
        <dbReference type="EMBL" id="ORX38788.1"/>
    </source>
</evidence>
<feature type="transmembrane region" description="Helical" evidence="6">
    <location>
        <begin position="12"/>
        <end position="36"/>
    </location>
</feature>
<dbReference type="PANTHER" id="PTHR48022:SF2">
    <property type="entry name" value="PLASTIDIC GLUCOSE TRANSPORTER 4"/>
    <property type="match status" value="1"/>
</dbReference>
<feature type="transmembrane region" description="Helical" evidence="6">
    <location>
        <begin position="71"/>
        <end position="92"/>
    </location>
</feature>
<comment type="subcellular location">
    <subcellularLocation>
        <location evidence="1">Membrane</location>
        <topology evidence="1">Multi-pass membrane protein</topology>
    </subcellularLocation>
</comment>
<proteinExistence type="inferred from homology"/>
<feature type="non-terminal residue" evidence="8">
    <location>
        <position position="96"/>
    </location>
</feature>
<keyword evidence="9" id="KW-1185">Reference proteome</keyword>
<evidence type="ECO:0000256" key="3">
    <source>
        <dbReference type="ARBA" id="ARBA00022692"/>
    </source>
</evidence>
<dbReference type="InterPro" id="IPR005828">
    <property type="entry name" value="MFS_sugar_transport-like"/>
</dbReference>
<keyword evidence="3 6" id="KW-0812">Transmembrane</keyword>
<keyword evidence="4 6" id="KW-1133">Transmembrane helix</keyword>
<dbReference type="InterPro" id="IPR036259">
    <property type="entry name" value="MFS_trans_sf"/>
</dbReference>
<name>A0A1Y1UL52_9FUNG</name>
<protein>
    <submittedName>
        <fullName evidence="8">General substrate transporter</fullName>
    </submittedName>
</protein>
<dbReference type="PANTHER" id="PTHR48022">
    <property type="entry name" value="PLASTIDIC GLUCOSE TRANSPORTER 4"/>
    <property type="match status" value="1"/>
</dbReference>
<dbReference type="SUPFAM" id="SSF103473">
    <property type="entry name" value="MFS general substrate transporter"/>
    <property type="match status" value="1"/>
</dbReference>
<reference evidence="8 9" key="1">
    <citation type="submission" date="2016-08" db="EMBL/GenBank/DDBJ databases">
        <title>Genomes of anaerobic fungi encode conserved fungal cellulosomes for biomass hydrolysis.</title>
        <authorList>
            <consortium name="DOE Joint Genome Institute"/>
            <person name="Haitjema C.H."/>
            <person name="Gilmore S.P."/>
            <person name="Henske J.K."/>
            <person name="Solomon K.V."/>
            <person name="De Groot R."/>
            <person name="Kuo A."/>
            <person name="Mondo S.J."/>
            <person name="Salamov A.A."/>
            <person name="Labutti K."/>
            <person name="Zhao Z."/>
            <person name="Chiniquy J."/>
            <person name="Barry K."/>
            <person name="Brewer H.M."/>
            <person name="Purvine S.O."/>
            <person name="Wright A.T."/>
            <person name="Boxma B."/>
            <person name="Van Alen T."/>
            <person name="Hackstein J.H."/>
            <person name="Baker S.E."/>
            <person name="Grigoriev I.V."/>
            <person name="O'Malley M.A."/>
        </authorList>
    </citation>
    <scope>NUCLEOTIDE SEQUENCE [LARGE SCALE GENOMIC DNA]</scope>
    <source>
        <strain evidence="9">finn</strain>
    </source>
</reference>
<evidence type="ECO:0000256" key="2">
    <source>
        <dbReference type="ARBA" id="ARBA00010992"/>
    </source>
</evidence>
<dbReference type="Gene3D" id="1.20.1250.20">
    <property type="entry name" value="MFS general substrate transporter like domains"/>
    <property type="match status" value="1"/>
</dbReference>
<organism evidence="8 9">
    <name type="scientific">Piromyces finnis</name>
    <dbReference type="NCBI Taxonomy" id="1754191"/>
    <lineage>
        <taxon>Eukaryota</taxon>
        <taxon>Fungi</taxon>
        <taxon>Fungi incertae sedis</taxon>
        <taxon>Chytridiomycota</taxon>
        <taxon>Chytridiomycota incertae sedis</taxon>
        <taxon>Neocallimastigomycetes</taxon>
        <taxon>Neocallimastigales</taxon>
        <taxon>Neocallimastigaceae</taxon>
        <taxon>Piromyces</taxon>
    </lineage>
</organism>
<dbReference type="PROSITE" id="PS50850">
    <property type="entry name" value="MFS"/>
    <property type="match status" value="1"/>
</dbReference>
<feature type="domain" description="Major facilitator superfamily (MFS) profile" evidence="7">
    <location>
        <begin position="1"/>
        <end position="96"/>
    </location>
</feature>